<protein>
    <submittedName>
        <fullName evidence="2">Nitrogen regulatory protein</fullName>
    </submittedName>
</protein>
<dbReference type="AlphaFoldDB" id="A0A918XC42"/>
<dbReference type="InterPro" id="IPR002178">
    <property type="entry name" value="PTS_EIIA_type-2_dom"/>
</dbReference>
<keyword evidence="3" id="KW-1185">Reference proteome</keyword>
<dbReference type="GO" id="GO:0030295">
    <property type="term" value="F:protein kinase activator activity"/>
    <property type="evidence" value="ECO:0007669"/>
    <property type="project" value="TreeGrafter"/>
</dbReference>
<dbReference type="PROSITE" id="PS51094">
    <property type="entry name" value="PTS_EIIA_TYPE_2"/>
    <property type="match status" value="1"/>
</dbReference>
<dbReference type="Gene3D" id="3.40.930.10">
    <property type="entry name" value="Mannitol-specific EII, Chain A"/>
    <property type="match status" value="1"/>
</dbReference>
<dbReference type="SUPFAM" id="SSF55804">
    <property type="entry name" value="Phoshotransferase/anion transport protein"/>
    <property type="match status" value="1"/>
</dbReference>
<gene>
    <name evidence="2" type="primary">ptsN</name>
    <name evidence="2" type="ORF">GCM10007053_02010</name>
</gene>
<dbReference type="PANTHER" id="PTHR47738:SF1">
    <property type="entry name" value="NITROGEN REGULATORY PROTEIN"/>
    <property type="match status" value="1"/>
</dbReference>
<name>A0A918XC42_9GAMM</name>
<reference evidence="2" key="2">
    <citation type="submission" date="2020-09" db="EMBL/GenBank/DDBJ databases">
        <authorList>
            <person name="Sun Q."/>
            <person name="Kim S."/>
        </authorList>
    </citation>
    <scope>NUCLEOTIDE SEQUENCE</scope>
    <source>
        <strain evidence="2">KCTC 23430</strain>
    </source>
</reference>
<dbReference type="CDD" id="cd00211">
    <property type="entry name" value="PTS_IIA_fru"/>
    <property type="match status" value="1"/>
</dbReference>
<comment type="caution">
    <text evidence="2">The sequence shown here is derived from an EMBL/GenBank/DDBJ whole genome shotgun (WGS) entry which is preliminary data.</text>
</comment>
<dbReference type="InterPro" id="IPR051541">
    <property type="entry name" value="PTS_SugarTrans_NitroReg"/>
</dbReference>
<proteinExistence type="predicted"/>
<evidence type="ECO:0000313" key="2">
    <source>
        <dbReference type="EMBL" id="GHD25788.1"/>
    </source>
</evidence>
<dbReference type="EMBL" id="BMYM01000001">
    <property type="protein sequence ID" value="GHD25788.1"/>
    <property type="molecule type" value="Genomic_DNA"/>
</dbReference>
<dbReference type="NCBIfam" id="TIGR01419">
    <property type="entry name" value="nitro_reg_IIA"/>
    <property type="match status" value="1"/>
</dbReference>
<feature type="domain" description="PTS EIIA type-2" evidence="1">
    <location>
        <begin position="6"/>
        <end position="150"/>
    </location>
</feature>
<reference evidence="2" key="1">
    <citation type="journal article" date="2014" name="Int. J. Syst. Evol. Microbiol.">
        <title>Complete genome sequence of Corynebacterium casei LMG S-19264T (=DSM 44701T), isolated from a smear-ripened cheese.</title>
        <authorList>
            <consortium name="US DOE Joint Genome Institute (JGI-PGF)"/>
            <person name="Walter F."/>
            <person name="Albersmeier A."/>
            <person name="Kalinowski J."/>
            <person name="Ruckert C."/>
        </authorList>
    </citation>
    <scope>NUCLEOTIDE SEQUENCE</scope>
    <source>
        <strain evidence="2">KCTC 23430</strain>
    </source>
</reference>
<dbReference type="GO" id="GO:0008982">
    <property type="term" value="F:protein-N(PI)-phosphohistidine-sugar phosphotransferase activity"/>
    <property type="evidence" value="ECO:0007669"/>
    <property type="project" value="InterPro"/>
</dbReference>
<evidence type="ECO:0000259" key="1">
    <source>
        <dbReference type="PROSITE" id="PS51094"/>
    </source>
</evidence>
<accession>A0A918XC42</accession>
<organism evidence="2 3">
    <name type="scientific">Parahalioglobus pacificus</name>
    <dbReference type="NCBI Taxonomy" id="930806"/>
    <lineage>
        <taxon>Bacteria</taxon>
        <taxon>Pseudomonadati</taxon>
        <taxon>Pseudomonadota</taxon>
        <taxon>Gammaproteobacteria</taxon>
        <taxon>Cellvibrionales</taxon>
        <taxon>Halieaceae</taxon>
        <taxon>Parahalioglobus</taxon>
    </lineage>
</organism>
<dbReference type="Pfam" id="PF00359">
    <property type="entry name" value="PTS_EIIA_2"/>
    <property type="match status" value="1"/>
</dbReference>
<dbReference type="Proteomes" id="UP000644693">
    <property type="component" value="Unassembled WGS sequence"/>
</dbReference>
<dbReference type="InterPro" id="IPR016152">
    <property type="entry name" value="PTrfase/Anion_transptr"/>
</dbReference>
<evidence type="ECO:0000313" key="3">
    <source>
        <dbReference type="Proteomes" id="UP000644693"/>
    </source>
</evidence>
<dbReference type="GO" id="GO:0009401">
    <property type="term" value="P:phosphoenolpyruvate-dependent sugar phosphotransferase system"/>
    <property type="evidence" value="ECO:0007669"/>
    <property type="project" value="InterPro"/>
</dbReference>
<dbReference type="RefSeq" id="WP_189474318.1">
    <property type="nucleotide sequence ID" value="NZ_BMYM01000001.1"/>
</dbReference>
<dbReference type="PROSITE" id="PS00372">
    <property type="entry name" value="PTS_EIIA_TYPE_2_HIS"/>
    <property type="match status" value="1"/>
</dbReference>
<dbReference type="PANTHER" id="PTHR47738">
    <property type="entry name" value="PTS SYSTEM FRUCTOSE-LIKE EIIA COMPONENT-RELATED"/>
    <property type="match status" value="1"/>
</dbReference>
<sequence>MDVLKQLLTPGRTLCKAPGASKKRLLQTVAQLIAEDQISLDATELFTQLVAREKLGSTGLGDGIAIPHCRIENCVHPLGTLVTLDKPVPFDSPDGQPVDLMFVLLVPDEAHQEHLDILASLARLFSQTDFCDTLRSQAEPAQLYQTAVNWPG</sequence>
<dbReference type="InterPro" id="IPR006320">
    <property type="entry name" value="PTS_Nitro_regul"/>
</dbReference>